<sequence length="371" mass="40351">MNYICVECHTTYPLESNKWKCECGGLLNLEYEKKAVDFTETATSRNHSLWKYVDALPFEKDDVWQEITLGEGDTPIIKIAENVYAKADYYMPTLSFKDRGAVLLIAMAKKLGIKRVVADSSGNAGTAITAIAAYGARAGIQCDIFVPASTSSKKIAQIEAHGAAIHKVPGTREDTASAAIAMVKSTESFYASHIYNPIFWEGTKTYVYEVFEQMNNNMPDAFIVPVGNGTLLMGAYIAFQELVANGQIEKMPRILAVQAEACAPIMKAFAGGQDTVEPIEHTGTLAEGIAIAAPARGTEILQAIRATEGDIIGVSEESIIEARKQLALKGIYVEITSAANYAGYLQYMEKYPELKDQQIVFPLCGAGLKSN</sequence>
<dbReference type="RefSeq" id="WP_136381066.1">
    <property type="nucleotide sequence ID" value="NZ_SLUB01000045.1"/>
</dbReference>
<dbReference type="GO" id="GO:0030170">
    <property type="term" value="F:pyridoxal phosphate binding"/>
    <property type="evidence" value="ECO:0007669"/>
    <property type="project" value="InterPro"/>
</dbReference>
<dbReference type="PANTHER" id="PTHR48078:SF6">
    <property type="entry name" value="L-THREONINE DEHYDRATASE CATABOLIC TDCB"/>
    <property type="match status" value="1"/>
</dbReference>
<accession>A0A4S3PLZ9</accession>
<dbReference type="CDD" id="cd01563">
    <property type="entry name" value="Thr-synth_1"/>
    <property type="match status" value="1"/>
</dbReference>
<keyword evidence="6" id="KW-1185">Reference proteome</keyword>
<comment type="caution">
    <text evidence="5">The sequence shown here is derived from an EMBL/GenBank/DDBJ whole genome shotgun (WGS) entry which is preliminary data.</text>
</comment>
<reference evidence="5 6" key="1">
    <citation type="journal article" date="2019" name="Indoor Air">
        <title>Impacts of indoor surface finishes on bacterial viability.</title>
        <authorList>
            <person name="Hu J."/>
            <person name="Maamar S.B."/>
            <person name="Glawe A.J."/>
            <person name="Gottel N."/>
            <person name="Gilbert J.A."/>
            <person name="Hartmann E.M."/>
        </authorList>
    </citation>
    <scope>NUCLEOTIDE SEQUENCE [LARGE SCALE GENOMIC DNA]</scope>
    <source>
        <strain evidence="5 6">AF060A6</strain>
    </source>
</reference>
<dbReference type="Gene3D" id="3.40.50.1100">
    <property type="match status" value="2"/>
</dbReference>
<proteinExistence type="predicted"/>
<organism evidence="5 6">
    <name type="scientific">Bacillus timonensis</name>
    <dbReference type="NCBI Taxonomy" id="1033734"/>
    <lineage>
        <taxon>Bacteria</taxon>
        <taxon>Bacillati</taxon>
        <taxon>Bacillota</taxon>
        <taxon>Bacilli</taxon>
        <taxon>Bacillales</taxon>
        <taxon>Bacillaceae</taxon>
        <taxon>Bacillus</taxon>
    </lineage>
</organism>
<dbReference type="Proteomes" id="UP000306477">
    <property type="component" value="Unassembled WGS sequence"/>
</dbReference>
<dbReference type="InterPro" id="IPR001926">
    <property type="entry name" value="TrpB-like_PALP"/>
</dbReference>
<gene>
    <name evidence="5" type="ORF">E1I69_18600</name>
</gene>
<dbReference type="AlphaFoldDB" id="A0A4S3PLZ9"/>
<dbReference type="GO" id="GO:0006565">
    <property type="term" value="P:L-serine catabolic process"/>
    <property type="evidence" value="ECO:0007669"/>
    <property type="project" value="TreeGrafter"/>
</dbReference>
<evidence type="ECO:0000256" key="1">
    <source>
        <dbReference type="ARBA" id="ARBA00001933"/>
    </source>
</evidence>
<dbReference type="Pfam" id="PF00291">
    <property type="entry name" value="PALP"/>
    <property type="match status" value="1"/>
</dbReference>
<protein>
    <submittedName>
        <fullName evidence="5">Pyridoxal-phosphate dependent enzyme</fullName>
    </submittedName>
</protein>
<dbReference type="SUPFAM" id="SSF53686">
    <property type="entry name" value="Tryptophan synthase beta subunit-like PLP-dependent enzymes"/>
    <property type="match status" value="1"/>
</dbReference>
<evidence type="ECO:0000259" key="4">
    <source>
        <dbReference type="Pfam" id="PF00291"/>
    </source>
</evidence>
<dbReference type="InterPro" id="IPR036052">
    <property type="entry name" value="TrpB-like_PALP_sf"/>
</dbReference>
<evidence type="ECO:0000313" key="6">
    <source>
        <dbReference type="Proteomes" id="UP000306477"/>
    </source>
</evidence>
<dbReference type="GO" id="GO:0003941">
    <property type="term" value="F:L-serine ammonia-lyase activity"/>
    <property type="evidence" value="ECO:0007669"/>
    <property type="project" value="TreeGrafter"/>
</dbReference>
<dbReference type="PROSITE" id="PS00165">
    <property type="entry name" value="DEHYDRATASE_SER_THR"/>
    <property type="match status" value="1"/>
</dbReference>
<keyword evidence="2" id="KW-0663">Pyridoxal phosphate</keyword>
<dbReference type="InterPro" id="IPR000634">
    <property type="entry name" value="Ser/Thr_deHydtase_PyrdxlP-BS"/>
</dbReference>
<evidence type="ECO:0000256" key="2">
    <source>
        <dbReference type="ARBA" id="ARBA00022898"/>
    </source>
</evidence>
<dbReference type="InterPro" id="IPR050147">
    <property type="entry name" value="Ser/Thr_Dehydratase"/>
</dbReference>
<dbReference type="GO" id="GO:0009097">
    <property type="term" value="P:isoleucine biosynthetic process"/>
    <property type="evidence" value="ECO:0007669"/>
    <property type="project" value="TreeGrafter"/>
</dbReference>
<comment type="cofactor">
    <cofactor evidence="1">
        <name>pyridoxal 5'-phosphate</name>
        <dbReference type="ChEBI" id="CHEBI:597326"/>
    </cofactor>
</comment>
<dbReference type="EMBL" id="SLUB01000045">
    <property type="protein sequence ID" value="THE10530.1"/>
    <property type="molecule type" value="Genomic_DNA"/>
</dbReference>
<feature type="domain" description="Tryptophan synthase beta chain-like PALP" evidence="4">
    <location>
        <begin position="67"/>
        <end position="365"/>
    </location>
</feature>
<keyword evidence="3" id="KW-0456">Lyase</keyword>
<name>A0A4S3PLZ9_9BACI</name>
<evidence type="ECO:0000313" key="5">
    <source>
        <dbReference type="EMBL" id="THE10530.1"/>
    </source>
</evidence>
<dbReference type="PANTHER" id="PTHR48078">
    <property type="entry name" value="THREONINE DEHYDRATASE, MITOCHONDRIAL-RELATED"/>
    <property type="match status" value="1"/>
</dbReference>
<dbReference type="GO" id="GO:0006567">
    <property type="term" value="P:L-threonine catabolic process"/>
    <property type="evidence" value="ECO:0007669"/>
    <property type="project" value="TreeGrafter"/>
</dbReference>
<dbReference type="OrthoDB" id="9778118at2"/>
<dbReference type="GO" id="GO:0004794">
    <property type="term" value="F:threonine deaminase activity"/>
    <property type="evidence" value="ECO:0007669"/>
    <property type="project" value="TreeGrafter"/>
</dbReference>
<evidence type="ECO:0000256" key="3">
    <source>
        <dbReference type="ARBA" id="ARBA00023239"/>
    </source>
</evidence>